<comment type="catalytic activity">
    <reaction evidence="7 8">
        <text>(1S,2R)-1-C-(indol-3-yl)glycerol 3-phosphate + L-serine = D-glyceraldehyde 3-phosphate + L-tryptophan + H2O</text>
        <dbReference type="Rhea" id="RHEA:10532"/>
        <dbReference type="ChEBI" id="CHEBI:15377"/>
        <dbReference type="ChEBI" id="CHEBI:33384"/>
        <dbReference type="ChEBI" id="CHEBI:57912"/>
        <dbReference type="ChEBI" id="CHEBI:58866"/>
        <dbReference type="ChEBI" id="CHEBI:59776"/>
        <dbReference type="EC" id="4.2.1.20"/>
    </reaction>
</comment>
<keyword evidence="4 8" id="KW-0822">Tryptophan biosynthesis</keyword>
<dbReference type="NCBIfam" id="TIGR00262">
    <property type="entry name" value="trpA"/>
    <property type="match status" value="1"/>
</dbReference>
<dbReference type="EMBL" id="NSGH01000021">
    <property type="protein sequence ID" value="PBB04958.1"/>
    <property type="molecule type" value="Genomic_DNA"/>
</dbReference>
<evidence type="ECO:0000256" key="4">
    <source>
        <dbReference type="ARBA" id="ARBA00022822"/>
    </source>
</evidence>
<comment type="function">
    <text evidence="8">The alpha subunit is responsible for the aldol cleavage of indoleglycerol phosphate to indole and glyceraldehyde 3-phosphate.</text>
</comment>
<comment type="subunit">
    <text evidence="2 8">Tetramer of two alpha and two beta chains.</text>
</comment>
<dbReference type="HAMAP" id="MF_00131">
    <property type="entry name" value="Trp_synth_alpha"/>
    <property type="match status" value="1"/>
</dbReference>
<dbReference type="EC" id="4.2.1.20" evidence="8"/>
<evidence type="ECO:0000313" key="11">
    <source>
        <dbReference type="Proteomes" id="UP000217561"/>
    </source>
</evidence>
<proteinExistence type="inferred from homology"/>
<dbReference type="InterPro" id="IPR018204">
    <property type="entry name" value="Trp_synthase_alpha_AS"/>
</dbReference>
<keyword evidence="6 8" id="KW-0456">Lyase</keyword>
<organism evidence="10 11">
    <name type="scientific">Salimicrobium humidisoli</name>
    <dbReference type="NCBI Taxonomy" id="2029857"/>
    <lineage>
        <taxon>Bacteria</taxon>
        <taxon>Bacillati</taxon>
        <taxon>Bacillota</taxon>
        <taxon>Bacilli</taxon>
        <taxon>Bacillales</taxon>
        <taxon>Bacillaceae</taxon>
        <taxon>Salimicrobium</taxon>
    </lineage>
</organism>
<comment type="similarity">
    <text evidence="8 9">Belongs to the TrpA family.</text>
</comment>
<evidence type="ECO:0000256" key="9">
    <source>
        <dbReference type="RuleBase" id="RU003662"/>
    </source>
</evidence>
<name>A0ABX4HP37_9BACI</name>
<dbReference type="Pfam" id="PF00290">
    <property type="entry name" value="Trp_syntA"/>
    <property type="match status" value="1"/>
</dbReference>
<dbReference type="Proteomes" id="UP000217561">
    <property type="component" value="Unassembled WGS sequence"/>
</dbReference>
<gene>
    <name evidence="8" type="primary">trpA</name>
    <name evidence="10" type="ORF">CKW00_11480</name>
</gene>
<keyword evidence="3 8" id="KW-0028">Amino-acid biosynthesis</keyword>
<dbReference type="PANTHER" id="PTHR43406">
    <property type="entry name" value="TRYPTOPHAN SYNTHASE, ALPHA CHAIN"/>
    <property type="match status" value="1"/>
</dbReference>
<dbReference type="RefSeq" id="WP_095822687.1">
    <property type="nucleotide sequence ID" value="NZ_NSGH01000021.1"/>
</dbReference>
<comment type="caution">
    <text evidence="10">The sequence shown here is derived from an EMBL/GenBank/DDBJ whole genome shotgun (WGS) entry which is preliminary data.</text>
</comment>
<evidence type="ECO:0000256" key="7">
    <source>
        <dbReference type="ARBA" id="ARBA00049047"/>
    </source>
</evidence>
<comment type="pathway">
    <text evidence="1 8">Amino-acid biosynthesis; L-tryptophan biosynthesis; L-tryptophan from chorismate: step 5/5.</text>
</comment>
<evidence type="ECO:0000256" key="2">
    <source>
        <dbReference type="ARBA" id="ARBA00011270"/>
    </source>
</evidence>
<evidence type="ECO:0000256" key="3">
    <source>
        <dbReference type="ARBA" id="ARBA00022605"/>
    </source>
</evidence>
<dbReference type="InterPro" id="IPR011060">
    <property type="entry name" value="RibuloseP-bd_barrel"/>
</dbReference>
<dbReference type="InterPro" id="IPR002028">
    <property type="entry name" value="Trp_synthase_suA"/>
</dbReference>
<evidence type="ECO:0000256" key="1">
    <source>
        <dbReference type="ARBA" id="ARBA00004733"/>
    </source>
</evidence>
<protein>
    <recommendedName>
        <fullName evidence="8">Tryptophan synthase alpha chain</fullName>
        <ecNumber evidence="8">4.2.1.20</ecNumber>
    </recommendedName>
</protein>
<evidence type="ECO:0000256" key="5">
    <source>
        <dbReference type="ARBA" id="ARBA00023141"/>
    </source>
</evidence>
<reference evidence="10 11" key="1">
    <citation type="submission" date="2017-08" db="EMBL/GenBank/DDBJ databases">
        <title>Salimicrobium alkalisoli sp. nov., isolated from saline alkaline soil.</title>
        <authorList>
            <person name="Zhang G."/>
            <person name="Xiong Q."/>
        </authorList>
    </citation>
    <scope>NUCLEOTIDE SEQUENCE [LARGE SCALE GENOMIC DNA]</scope>
    <source>
        <strain evidence="10 11">WN024</strain>
    </source>
</reference>
<evidence type="ECO:0000256" key="8">
    <source>
        <dbReference type="HAMAP-Rule" id="MF_00131"/>
    </source>
</evidence>
<dbReference type="PROSITE" id="PS00167">
    <property type="entry name" value="TRP_SYNTHASE_ALPHA"/>
    <property type="match status" value="1"/>
</dbReference>
<evidence type="ECO:0000256" key="6">
    <source>
        <dbReference type="ARBA" id="ARBA00023239"/>
    </source>
</evidence>
<dbReference type="CDD" id="cd04724">
    <property type="entry name" value="Tryptophan_synthase_alpha"/>
    <property type="match status" value="1"/>
</dbReference>
<accession>A0ABX4HP37</accession>
<keyword evidence="5 8" id="KW-0057">Aromatic amino acid biosynthesis</keyword>
<dbReference type="InterPro" id="IPR013785">
    <property type="entry name" value="Aldolase_TIM"/>
</dbReference>
<feature type="active site" description="Proton acceptor" evidence="8">
    <location>
        <position position="60"/>
    </location>
</feature>
<feature type="active site" description="Proton acceptor" evidence="8">
    <location>
        <position position="49"/>
    </location>
</feature>
<keyword evidence="11" id="KW-1185">Reference proteome</keyword>
<dbReference type="Gene3D" id="3.20.20.70">
    <property type="entry name" value="Aldolase class I"/>
    <property type="match status" value="1"/>
</dbReference>
<dbReference type="PANTHER" id="PTHR43406:SF1">
    <property type="entry name" value="TRYPTOPHAN SYNTHASE ALPHA CHAIN, CHLOROPLASTIC"/>
    <property type="match status" value="1"/>
</dbReference>
<sequence>MMTQRTMFQGKLTREKDLFIPFIVAGDPHPDKTVQYALRLQEEGADVLELGVPYSDPLADGPVIQKAAKRALDAGMSLKKAVEMVPTLRKAGVSIPVVIFTYYNPVLQYGHDKFIEALEQNGVEGLLIPDLPLEESEDLNERTKQKNIELISLVAPTSEARIKRIAEQARGFLYCVSSLGVTGERKEIAPETLAFIEKVKEYSSVPVAVGFGISSYDQVELMKKHADGYIIGSKIVKMIEASVETEKNTDEKRGLEQFSEELRKLVHG</sequence>
<dbReference type="SUPFAM" id="SSF51366">
    <property type="entry name" value="Ribulose-phoshate binding barrel"/>
    <property type="match status" value="1"/>
</dbReference>
<evidence type="ECO:0000313" key="10">
    <source>
        <dbReference type="EMBL" id="PBB04958.1"/>
    </source>
</evidence>